<reference evidence="1 2" key="1">
    <citation type="journal article" date="2016" name="Mol. Biol. Evol.">
        <title>Comparative Genomics of Early-Diverging Mushroom-Forming Fungi Provides Insights into the Origins of Lignocellulose Decay Capabilities.</title>
        <authorList>
            <person name="Nagy L.G."/>
            <person name="Riley R."/>
            <person name="Tritt A."/>
            <person name="Adam C."/>
            <person name="Daum C."/>
            <person name="Floudas D."/>
            <person name="Sun H."/>
            <person name="Yadav J.S."/>
            <person name="Pangilinan J."/>
            <person name="Larsson K.H."/>
            <person name="Matsuura K."/>
            <person name="Barry K."/>
            <person name="Labutti K."/>
            <person name="Kuo R."/>
            <person name="Ohm R.A."/>
            <person name="Bhattacharya S.S."/>
            <person name="Shirouzu T."/>
            <person name="Yoshinaga Y."/>
            <person name="Martin F.M."/>
            <person name="Grigoriev I.V."/>
            <person name="Hibbett D.S."/>
        </authorList>
    </citation>
    <scope>NUCLEOTIDE SEQUENCE [LARGE SCALE GENOMIC DNA]</scope>
    <source>
        <strain evidence="1 2">HHB10207 ss-3</strain>
    </source>
</reference>
<accession>A0A165Y6M4</accession>
<organism evidence="1 2">
    <name type="scientific">Sistotremastrum suecicum HHB10207 ss-3</name>
    <dbReference type="NCBI Taxonomy" id="1314776"/>
    <lineage>
        <taxon>Eukaryota</taxon>
        <taxon>Fungi</taxon>
        <taxon>Dikarya</taxon>
        <taxon>Basidiomycota</taxon>
        <taxon>Agaricomycotina</taxon>
        <taxon>Agaricomycetes</taxon>
        <taxon>Sistotremastrales</taxon>
        <taxon>Sistotremastraceae</taxon>
        <taxon>Sistotremastrum</taxon>
    </lineage>
</organism>
<gene>
    <name evidence="1" type="ORF">SISSUDRAFT_459183</name>
</gene>
<dbReference type="AlphaFoldDB" id="A0A165Y6M4"/>
<proteinExistence type="predicted"/>
<sequence length="411" mass="47007">MVAMIIAGITATTVHAIRFENSPFDGLSSRIGVKIVDSAARRWESIKNWRVRVDCESPKTLLRAYMGLIADAHDPKLLDRAVASFSYAASVNSGEHMMDLVRQAYDRFMATDTSLRVRETVKAQISRFSRDCHKFLWEAGAVTSEPNTELIDFLLERCSFPHDFPAYATFMSFTEKNRDLRKLGTLPVDECIAKVLCTYDQNGRLGDRNLIFNQAVFHSQSLLRERKENDVARILLHVDPLSVIRSFLRCQYESSFLSLKHLLSFIVRNRELEVLHCVNKFLKNPLSNIRYDVVWRVLHDIAFSQIPFPDGFDPSPIIRFASQYSYPDPTNLEIGLIYLNRSEPSNLSDPAAVFDFVRLCMETELPAQYHLTYPRKDIREQAEEALQRLSCLEHGPLPAFPLLPVNSTVAE</sequence>
<evidence type="ECO:0000313" key="2">
    <source>
        <dbReference type="Proteomes" id="UP000076798"/>
    </source>
</evidence>
<protein>
    <submittedName>
        <fullName evidence="1">Uncharacterized protein</fullName>
    </submittedName>
</protein>
<evidence type="ECO:0000313" key="1">
    <source>
        <dbReference type="EMBL" id="KZT32934.1"/>
    </source>
</evidence>
<keyword evidence="2" id="KW-1185">Reference proteome</keyword>
<dbReference type="Proteomes" id="UP000076798">
    <property type="component" value="Unassembled WGS sequence"/>
</dbReference>
<name>A0A165Y6M4_9AGAM</name>
<dbReference type="EMBL" id="KV428282">
    <property type="protein sequence ID" value="KZT32934.1"/>
    <property type="molecule type" value="Genomic_DNA"/>
</dbReference>